<dbReference type="EMBL" id="JAPZBO010000010">
    <property type="protein sequence ID" value="KAJ5299154.1"/>
    <property type="molecule type" value="Genomic_DNA"/>
</dbReference>
<accession>A0A9W9PN42</accession>
<dbReference type="GO" id="GO:0000978">
    <property type="term" value="F:RNA polymerase II cis-regulatory region sequence-specific DNA binding"/>
    <property type="evidence" value="ECO:0007669"/>
    <property type="project" value="TreeGrafter"/>
</dbReference>
<feature type="compositionally biased region" description="Polar residues" evidence="7">
    <location>
        <begin position="81"/>
        <end position="105"/>
    </location>
</feature>
<evidence type="ECO:0000313" key="9">
    <source>
        <dbReference type="EMBL" id="KAJ5299154.1"/>
    </source>
</evidence>
<name>A0A9W9PN42_9EURO</name>
<feature type="region of interest" description="Disordered" evidence="7">
    <location>
        <begin position="1"/>
        <end position="110"/>
    </location>
</feature>
<keyword evidence="4" id="KW-0238">DNA-binding</keyword>
<dbReference type="InterPro" id="IPR051430">
    <property type="entry name" value="Fungal_TF_Env_Response"/>
</dbReference>
<sequence length="727" mass="82080">MENAGVNVSHGIPQRRRRRPPVNCLRSKSSNCVYDRLSPPPSRRPRHARTSDLDQPEPDIYRFPKPTDQFSDASRYAMVPSYQSDSTSGIANSTEPSTPASQSSSREVESLRIKIQQLEDQMSRAKRRSAGLSAPSPTYNIATTTSHIAGTFHVQEEVPADGRIPTTSRTIMHKARVFGQSHWMNGVAQFGDILQTIEPLVRNETSKAFYDLQRCKYLGKLIKTRRKPSWPAAPTAELPPKDVADVLVEVYIRTFETVYRILHIPTFRRDYDALWLSGTPPDMSFLVQLKLIFAIGATMHDDKFSLRTSAIRWVYEAQTWISEPEFKSRLNIQFLQTTILLLLARENVGVDGGLIWISTGELFRTAVYMGLNRDPIYLPKRTIFVTEMRRRLWNTIMELVLSTSMVSGGPPLFSLEDFDTHPPGSFDDEQIMSDDPISKPEQAFTQMSVALALRKLFPLRLAIVRSLNALGAHMTYEETIHVDSELRRSYKAIFEDLKSYGPASGTSQFGIRTLDWLVRRYLLALHLPFFAGVVNETAFAFSRRVVVENALKIWCAIHPSSLMASNANEEQNITQQDLTRLAQCGSGPFRTSAMQACFLIASELKTQLQEEDSLGPVPLRRDLLCVIEDYKNWNLRCIEAGETNTKGYLFTCLVYTQINALMMRASKEKLPYMLLQTAEDAEALCLSILEKKAGEGQDSGVNFDDINDLEVDGMPDLLGNWAFMVSS</sequence>
<evidence type="ECO:0000313" key="10">
    <source>
        <dbReference type="Proteomes" id="UP001147746"/>
    </source>
</evidence>
<feature type="domain" description="Xylanolytic transcriptional activator regulatory" evidence="8">
    <location>
        <begin position="355"/>
        <end position="429"/>
    </location>
</feature>
<reference evidence="9" key="1">
    <citation type="submission" date="2022-12" db="EMBL/GenBank/DDBJ databases">
        <authorList>
            <person name="Petersen C."/>
        </authorList>
    </citation>
    <scope>NUCLEOTIDE SEQUENCE</scope>
    <source>
        <strain evidence="9">IBT 21472</strain>
    </source>
</reference>
<dbReference type="Pfam" id="PF04082">
    <property type="entry name" value="Fungal_trans"/>
    <property type="match status" value="1"/>
</dbReference>
<evidence type="ECO:0000256" key="6">
    <source>
        <dbReference type="ARBA" id="ARBA00023242"/>
    </source>
</evidence>
<keyword evidence="5" id="KW-0804">Transcription</keyword>
<evidence type="ECO:0000256" key="2">
    <source>
        <dbReference type="ARBA" id="ARBA00022833"/>
    </source>
</evidence>
<evidence type="ECO:0000256" key="4">
    <source>
        <dbReference type="ARBA" id="ARBA00023125"/>
    </source>
</evidence>
<gene>
    <name evidence="9" type="ORF">N7476_010711</name>
</gene>
<dbReference type="CDD" id="cd12148">
    <property type="entry name" value="fungal_TF_MHR"/>
    <property type="match status" value="1"/>
</dbReference>
<protein>
    <recommendedName>
        <fullName evidence="8">Xylanolytic transcriptional activator regulatory domain-containing protein</fullName>
    </recommendedName>
</protein>
<evidence type="ECO:0000256" key="7">
    <source>
        <dbReference type="SAM" id="MobiDB-lite"/>
    </source>
</evidence>
<keyword evidence="2" id="KW-0862">Zinc</keyword>
<evidence type="ECO:0000256" key="1">
    <source>
        <dbReference type="ARBA" id="ARBA00022723"/>
    </source>
</evidence>
<dbReference type="InterPro" id="IPR007219">
    <property type="entry name" value="XnlR_reg_dom"/>
</dbReference>
<reference evidence="9" key="2">
    <citation type="journal article" date="2023" name="IMA Fungus">
        <title>Comparative genomic study of the Penicillium genus elucidates a diverse pangenome and 15 lateral gene transfer events.</title>
        <authorList>
            <person name="Petersen C."/>
            <person name="Sorensen T."/>
            <person name="Nielsen M.R."/>
            <person name="Sondergaard T.E."/>
            <person name="Sorensen J.L."/>
            <person name="Fitzpatrick D.A."/>
            <person name="Frisvad J.C."/>
            <person name="Nielsen K.L."/>
        </authorList>
    </citation>
    <scope>NUCLEOTIDE SEQUENCE</scope>
    <source>
        <strain evidence="9">IBT 21472</strain>
    </source>
</reference>
<organism evidence="9 10">
    <name type="scientific">Penicillium atrosanguineum</name>
    <dbReference type="NCBI Taxonomy" id="1132637"/>
    <lineage>
        <taxon>Eukaryota</taxon>
        <taxon>Fungi</taxon>
        <taxon>Dikarya</taxon>
        <taxon>Ascomycota</taxon>
        <taxon>Pezizomycotina</taxon>
        <taxon>Eurotiomycetes</taxon>
        <taxon>Eurotiomycetidae</taxon>
        <taxon>Eurotiales</taxon>
        <taxon>Aspergillaceae</taxon>
        <taxon>Penicillium</taxon>
    </lineage>
</organism>
<keyword evidence="6" id="KW-0539">Nucleus</keyword>
<evidence type="ECO:0000256" key="3">
    <source>
        <dbReference type="ARBA" id="ARBA00023015"/>
    </source>
</evidence>
<dbReference type="GO" id="GO:0008270">
    <property type="term" value="F:zinc ion binding"/>
    <property type="evidence" value="ECO:0007669"/>
    <property type="project" value="InterPro"/>
</dbReference>
<dbReference type="Proteomes" id="UP001147746">
    <property type="component" value="Unassembled WGS sequence"/>
</dbReference>
<dbReference type="GO" id="GO:0001228">
    <property type="term" value="F:DNA-binding transcription activator activity, RNA polymerase II-specific"/>
    <property type="evidence" value="ECO:0007669"/>
    <property type="project" value="TreeGrafter"/>
</dbReference>
<dbReference type="GO" id="GO:0005634">
    <property type="term" value="C:nucleus"/>
    <property type="evidence" value="ECO:0007669"/>
    <property type="project" value="TreeGrafter"/>
</dbReference>
<dbReference type="GO" id="GO:0006351">
    <property type="term" value="P:DNA-templated transcription"/>
    <property type="evidence" value="ECO:0007669"/>
    <property type="project" value="InterPro"/>
</dbReference>
<dbReference type="PANTHER" id="PTHR31944">
    <property type="entry name" value="HEME-RESPONSIVE ZINC FINGER TRANSCRIPTION FACTOR HAP1"/>
    <property type="match status" value="1"/>
</dbReference>
<keyword evidence="3" id="KW-0805">Transcription regulation</keyword>
<evidence type="ECO:0000256" key="5">
    <source>
        <dbReference type="ARBA" id="ARBA00023163"/>
    </source>
</evidence>
<dbReference type="AlphaFoldDB" id="A0A9W9PN42"/>
<keyword evidence="1" id="KW-0479">Metal-binding</keyword>
<evidence type="ECO:0000259" key="8">
    <source>
        <dbReference type="SMART" id="SM00906"/>
    </source>
</evidence>
<dbReference type="PANTHER" id="PTHR31944:SF131">
    <property type="entry name" value="HEME-RESPONSIVE ZINC FINGER TRANSCRIPTION FACTOR HAP1"/>
    <property type="match status" value="1"/>
</dbReference>
<comment type="caution">
    <text evidence="9">The sequence shown here is derived from an EMBL/GenBank/DDBJ whole genome shotgun (WGS) entry which is preliminary data.</text>
</comment>
<proteinExistence type="predicted"/>
<dbReference type="SMART" id="SM00906">
    <property type="entry name" value="Fungal_trans"/>
    <property type="match status" value="1"/>
</dbReference>
<keyword evidence="10" id="KW-1185">Reference proteome</keyword>